<dbReference type="OrthoDB" id="5428055at2759"/>
<dbReference type="VEuPathDB" id="FungiDB:Z518_05454"/>
<accession>A0A0D2IFJ3</accession>
<feature type="region of interest" description="Disordered" evidence="1">
    <location>
        <begin position="73"/>
        <end position="124"/>
    </location>
</feature>
<dbReference type="AlphaFoldDB" id="A0A0D2IFJ3"/>
<dbReference type="STRING" id="1442369.A0A0D2IFJ3"/>
<evidence type="ECO:0000313" key="3">
    <source>
        <dbReference type="Proteomes" id="UP000053617"/>
    </source>
</evidence>
<sequence length="503" mass="58213">MNENRPRPWNSFTWNRRFGTRRPRLYAGEDKRISFATLQTADIVKTFLGAWPNPLDPPCLNFKQIEQFMTASHFPDPNVKSQPTGSPRLALLDDRRDPIGLNEQGKPNGQMRNWDSEEYATNPPSGEDVFREALDESGLHAKFQQNLHYEYHSSMHFSAGSQCRSYGCDDPDAIPSEISLVPSQLQNETGESDAHYIGLDRLSNQDDNYFVMEFHLPYYALRLGDQISDPRNLRRSYKMLAREDRESEQMFYYEAQISCLIIGVDDFYWTAYCCVDTFFGSETTPERYLTQNIDAPRGGKLASSPDWDPRGYFLHVLSRRFMQVTAEWGNLVNELNARLDTYENAYHDVIDTDKFFDDEALSRTKSYTRAVSILRKFHDLLSLTLDSFQEFSRNELKYFETSSEVLDRFWTSYLESVFESTETLRHWQRMLLQKIQTFDRMKDGVGNPRLHEVVPLSNGFDQLVNTSALQESRLATKQGIDIGVLTNVTVVRMAADATVRLFC</sequence>
<gene>
    <name evidence="2" type="ORF">Z518_05454</name>
</gene>
<dbReference type="Proteomes" id="UP000053617">
    <property type="component" value="Unassembled WGS sequence"/>
</dbReference>
<reference evidence="2 3" key="1">
    <citation type="submission" date="2015-01" db="EMBL/GenBank/DDBJ databases">
        <title>The Genome Sequence of Rhinocladiella mackenzie CBS 650.93.</title>
        <authorList>
            <consortium name="The Broad Institute Genomics Platform"/>
            <person name="Cuomo C."/>
            <person name="de Hoog S."/>
            <person name="Gorbushina A."/>
            <person name="Stielow B."/>
            <person name="Teixiera M."/>
            <person name="Abouelleil A."/>
            <person name="Chapman S.B."/>
            <person name="Priest M."/>
            <person name="Young S.K."/>
            <person name="Wortman J."/>
            <person name="Nusbaum C."/>
            <person name="Birren B."/>
        </authorList>
    </citation>
    <scope>NUCLEOTIDE SEQUENCE [LARGE SCALE GENOMIC DNA]</scope>
    <source>
        <strain evidence="2 3">CBS 650.93</strain>
    </source>
</reference>
<name>A0A0D2IFJ3_9EURO</name>
<dbReference type="RefSeq" id="XP_013271720.1">
    <property type="nucleotide sequence ID" value="XM_013416266.1"/>
</dbReference>
<organism evidence="2 3">
    <name type="scientific">Rhinocladiella mackenziei CBS 650.93</name>
    <dbReference type="NCBI Taxonomy" id="1442369"/>
    <lineage>
        <taxon>Eukaryota</taxon>
        <taxon>Fungi</taxon>
        <taxon>Dikarya</taxon>
        <taxon>Ascomycota</taxon>
        <taxon>Pezizomycotina</taxon>
        <taxon>Eurotiomycetes</taxon>
        <taxon>Chaetothyriomycetidae</taxon>
        <taxon>Chaetothyriales</taxon>
        <taxon>Herpotrichiellaceae</taxon>
        <taxon>Rhinocladiella</taxon>
    </lineage>
</organism>
<dbReference type="EMBL" id="KN847478">
    <property type="protein sequence ID" value="KIX04584.1"/>
    <property type="molecule type" value="Genomic_DNA"/>
</dbReference>
<keyword evidence="3" id="KW-1185">Reference proteome</keyword>
<evidence type="ECO:0000256" key="1">
    <source>
        <dbReference type="SAM" id="MobiDB-lite"/>
    </source>
</evidence>
<protein>
    <submittedName>
        <fullName evidence="2">Uncharacterized protein</fullName>
    </submittedName>
</protein>
<dbReference type="HOGENOM" id="CLU_041949_0_0_1"/>
<proteinExistence type="predicted"/>
<evidence type="ECO:0000313" key="2">
    <source>
        <dbReference type="EMBL" id="KIX04584.1"/>
    </source>
</evidence>
<dbReference type="GeneID" id="25293525"/>